<evidence type="ECO:0000313" key="2">
    <source>
        <dbReference type="EMBL" id="KAF2091923.1"/>
    </source>
</evidence>
<dbReference type="InterPro" id="IPR036867">
    <property type="entry name" value="R3H_dom_sf"/>
</dbReference>
<dbReference type="EMBL" id="ML978711">
    <property type="protein sequence ID" value="KAF2091923.1"/>
    <property type="molecule type" value="Genomic_DNA"/>
</dbReference>
<accession>A0A9P4I1T5</accession>
<gene>
    <name evidence="2" type="ORF">K490DRAFT_31991</name>
</gene>
<sequence length="329" mass="36887">MAIYPASVDPHAPPIDIEAWTEQAVQAISGITISVPPAIAPTASADTVRGTSVSLRIPLDDQVDLSLEGAGDTAAQAVRSGYVKRREPIRRDSLKRREALLRGKEGSRRRQRWENDRLLNNPFAQPPLPSDWEVRPTYPVKGVPYYVASLWENSTRVKSSEGNKSEGQHDEVGKVPRELREKLKRAKGARGLLRTLETEVRSFVQGWEDRDRIAQAEKQKEGLPDDEELSTDDEEIVFVGRNGQMSDMRDRERNVELRRDKLVFDTLVDEQGAAFGRWLVHEVAKYYGLRTWSVTVGDPARREAYVGIRGNSLSAGGEGALPQPLWILV</sequence>
<dbReference type="SUPFAM" id="SSF82708">
    <property type="entry name" value="R3H domain"/>
    <property type="match status" value="1"/>
</dbReference>
<dbReference type="AlphaFoldDB" id="A0A9P4I1T5"/>
<dbReference type="InterPro" id="IPR039629">
    <property type="entry name" value="R3HDM4"/>
</dbReference>
<dbReference type="InterPro" id="IPR025952">
    <property type="entry name" value="R3H-assoc_dom"/>
</dbReference>
<evidence type="ECO:0000313" key="3">
    <source>
        <dbReference type="Proteomes" id="UP000799776"/>
    </source>
</evidence>
<dbReference type="PANTHER" id="PTHR32019:SF2">
    <property type="entry name" value="R3H DOMAIN-CONTAINING PROTEIN 4"/>
    <property type="match status" value="1"/>
</dbReference>
<proteinExistence type="predicted"/>
<keyword evidence="3" id="KW-1185">Reference proteome</keyword>
<protein>
    <recommendedName>
        <fullName evidence="1">R3H-associated N-terminal domain-containing protein</fullName>
    </recommendedName>
</protein>
<feature type="domain" description="R3H-associated N-terminal" evidence="1">
    <location>
        <begin position="86"/>
        <end position="185"/>
    </location>
</feature>
<dbReference type="GO" id="GO:0003676">
    <property type="term" value="F:nucleic acid binding"/>
    <property type="evidence" value="ECO:0007669"/>
    <property type="project" value="InterPro"/>
</dbReference>
<dbReference type="Pfam" id="PF13902">
    <property type="entry name" value="R3H-assoc"/>
    <property type="match status" value="1"/>
</dbReference>
<reference evidence="2" key="1">
    <citation type="journal article" date="2020" name="Stud. Mycol.">
        <title>101 Dothideomycetes genomes: a test case for predicting lifestyles and emergence of pathogens.</title>
        <authorList>
            <person name="Haridas S."/>
            <person name="Albert R."/>
            <person name="Binder M."/>
            <person name="Bloem J."/>
            <person name="Labutti K."/>
            <person name="Salamov A."/>
            <person name="Andreopoulos B."/>
            <person name="Baker S."/>
            <person name="Barry K."/>
            <person name="Bills G."/>
            <person name="Bluhm B."/>
            <person name="Cannon C."/>
            <person name="Castanera R."/>
            <person name="Culley D."/>
            <person name="Daum C."/>
            <person name="Ezra D."/>
            <person name="Gonzalez J."/>
            <person name="Henrissat B."/>
            <person name="Kuo A."/>
            <person name="Liang C."/>
            <person name="Lipzen A."/>
            <person name="Lutzoni F."/>
            <person name="Magnuson J."/>
            <person name="Mondo S."/>
            <person name="Nolan M."/>
            <person name="Ohm R."/>
            <person name="Pangilinan J."/>
            <person name="Park H.-J."/>
            <person name="Ramirez L."/>
            <person name="Alfaro M."/>
            <person name="Sun H."/>
            <person name="Tritt A."/>
            <person name="Yoshinaga Y."/>
            <person name="Zwiers L.-H."/>
            <person name="Turgeon B."/>
            <person name="Goodwin S."/>
            <person name="Spatafora J."/>
            <person name="Crous P."/>
            <person name="Grigoriev I."/>
        </authorList>
    </citation>
    <scope>NUCLEOTIDE SEQUENCE</scope>
    <source>
        <strain evidence="2">CBS 121410</strain>
    </source>
</reference>
<name>A0A9P4I1T5_9PEZI</name>
<comment type="caution">
    <text evidence="2">The sequence shown here is derived from an EMBL/GenBank/DDBJ whole genome shotgun (WGS) entry which is preliminary data.</text>
</comment>
<dbReference type="Proteomes" id="UP000799776">
    <property type="component" value="Unassembled WGS sequence"/>
</dbReference>
<dbReference type="OrthoDB" id="10256743at2759"/>
<organism evidence="2 3">
    <name type="scientific">Saccharata proteae CBS 121410</name>
    <dbReference type="NCBI Taxonomy" id="1314787"/>
    <lineage>
        <taxon>Eukaryota</taxon>
        <taxon>Fungi</taxon>
        <taxon>Dikarya</taxon>
        <taxon>Ascomycota</taxon>
        <taxon>Pezizomycotina</taxon>
        <taxon>Dothideomycetes</taxon>
        <taxon>Dothideomycetes incertae sedis</taxon>
        <taxon>Botryosphaeriales</taxon>
        <taxon>Saccharataceae</taxon>
        <taxon>Saccharata</taxon>
    </lineage>
</organism>
<dbReference type="CDD" id="cd02325">
    <property type="entry name" value="R3H"/>
    <property type="match status" value="1"/>
</dbReference>
<dbReference type="PANTHER" id="PTHR32019">
    <property type="entry name" value="R3H DOMAIN-CONTAINING PROTEIN 4"/>
    <property type="match status" value="1"/>
</dbReference>
<evidence type="ECO:0000259" key="1">
    <source>
        <dbReference type="Pfam" id="PF13902"/>
    </source>
</evidence>